<protein>
    <submittedName>
        <fullName evidence="4">Peptide/nickel transport system substrate-binding protein</fullName>
    </submittedName>
</protein>
<accession>A0ABV2N6S4</accession>
<comment type="similarity">
    <text evidence="2">Belongs to the bacterial solute-binding protein 5 family.</text>
</comment>
<dbReference type="EMBL" id="JBEPML010000025">
    <property type="protein sequence ID" value="MET3794530.1"/>
    <property type="molecule type" value="Genomic_DNA"/>
</dbReference>
<dbReference type="Gene3D" id="3.40.190.10">
    <property type="entry name" value="Periplasmic binding protein-like II"/>
    <property type="match status" value="1"/>
</dbReference>
<evidence type="ECO:0000256" key="1">
    <source>
        <dbReference type="ARBA" id="ARBA00004418"/>
    </source>
</evidence>
<dbReference type="Gene3D" id="3.10.105.10">
    <property type="entry name" value="Dipeptide-binding Protein, Domain 3"/>
    <property type="match status" value="2"/>
</dbReference>
<reference evidence="4 5" key="1">
    <citation type="submission" date="2024-06" db="EMBL/GenBank/DDBJ databases">
        <title>Genomic Encyclopedia of Type Strains, Phase IV (KMG-IV): sequencing the most valuable type-strain genomes for metagenomic binning, comparative biology and taxonomic classification.</title>
        <authorList>
            <person name="Goeker M."/>
        </authorList>
    </citation>
    <scope>NUCLEOTIDE SEQUENCE [LARGE SCALE GENOMIC DNA]</scope>
    <source>
        <strain evidence="4 5">DSM 27865</strain>
    </source>
</reference>
<keyword evidence="5" id="KW-1185">Reference proteome</keyword>
<evidence type="ECO:0000313" key="4">
    <source>
        <dbReference type="EMBL" id="MET3794530.1"/>
    </source>
</evidence>
<feature type="domain" description="Solute-binding protein family 5" evidence="3">
    <location>
        <begin position="253"/>
        <end position="543"/>
    </location>
</feature>
<name>A0ABV2N6S4_9HYPH</name>
<evidence type="ECO:0000259" key="3">
    <source>
        <dbReference type="Pfam" id="PF00496"/>
    </source>
</evidence>
<dbReference type="InterPro" id="IPR000914">
    <property type="entry name" value="SBP_5_dom"/>
</dbReference>
<evidence type="ECO:0000313" key="5">
    <source>
        <dbReference type="Proteomes" id="UP001549076"/>
    </source>
</evidence>
<dbReference type="PANTHER" id="PTHR30290">
    <property type="entry name" value="PERIPLASMIC BINDING COMPONENT OF ABC TRANSPORTER"/>
    <property type="match status" value="1"/>
</dbReference>
<comment type="caution">
    <text evidence="4">The sequence shown here is derived from an EMBL/GenBank/DDBJ whole genome shotgun (WGS) entry which is preliminary data.</text>
</comment>
<comment type="subcellular location">
    <subcellularLocation>
        <location evidence="1">Periplasm</location>
    </subcellularLocation>
</comment>
<gene>
    <name evidence="4" type="ORF">ABID37_004770</name>
</gene>
<dbReference type="InterPro" id="IPR039424">
    <property type="entry name" value="SBP_5"/>
</dbReference>
<dbReference type="CDD" id="cd00995">
    <property type="entry name" value="PBP2_NikA_DppA_OppA_like"/>
    <property type="match status" value="1"/>
</dbReference>
<proteinExistence type="inferred from homology"/>
<dbReference type="Pfam" id="PF00496">
    <property type="entry name" value="SBP_bac_5"/>
    <property type="match status" value="1"/>
</dbReference>
<organism evidence="4 5">
    <name type="scientific">Aquamicrobium terrae</name>
    <dbReference type="NCBI Taxonomy" id="1324945"/>
    <lineage>
        <taxon>Bacteria</taxon>
        <taxon>Pseudomonadati</taxon>
        <taxon>Pseudomonadota</taxon>
        <taxon>Alphaproteobacteria</taxon>
        <taxon>Hyphomicrobiales</taxon>
        <taxon>Phyllobacteriaceae</taxon>
        <taxon>Aquamicrobium</taxon>
    </lineage>
</organism>
<evidence type="ECO:0000256" key="2">
    <source>
        <dbReference type="ARBA" id="ARBA00005695"/>
    </source>
</evidence>
<dbReference type="RefSeq" id="WP_354199373.1">
    <property type="nucleotide sequence ID" value="NZ_JBEPML010000025.1"/>
</dbReference>
<sequence>MPSPTTLIRRRHVLAGLGASAFFPAITAVMAHTKVRSGEPLPPILLESYADQATVEITRLYAQELAKLGILTDHKPLSFSQVLAKVVAQKNFSLALSGNGPAEDRIDPDYYTRVYYSSTGLINIPGYSNPEYDRLALAQAQEIDPEKRKKLVFDSQRIFAEDMPSWLICARDALNPVNTALFKNYKQSRGLGLDTYHVAPYMLVEPVGNVTEINIATVYAMTSAHPLTERSANGRGYLRFIYDTLLRYDSDLNIVPWAAESFRMLAPDLYEITLRSGMKWHDGKPVTVEDLKFTIEYLLKWKPPFLSTYVEQIDNVEITSENVVNIKLKRPTVTFQTVGMTQLFIMPRHIWGGLEEKGVKSPMEWDAVNDGGLVGSGPFKFVGFQKDVDCYVVANRDHWTGGPKISGIHLLQVSNVEQLIGGMEAGNVHAILDGLTIVEATRLAELEGIELLRTPSATLVNFYLDNRIAPFNDRALRLAMYYALPKKKIIDVVLGGAATPARRAPLPPVFDEWISPDIPGDEYDIERAKTILAEAGYHVKDGRLIMK</sequence>
<dbReference type="SUPFAM" id="SSF53850">
    <property type="entry name" value="Periplasmic binding protein-like II"/>
    <property type="match status" value="2"/>
</dbReference>
<dbReference type="Proteomes" id="UP001549076">
    <property type="component" value="Unassembled WGS sequence"/>
</dbReference>